<reference evidence="3 4" key="1">
    <citation type="submission" date="2013-03" db="EMBL/GenBank/DDBJ databases">
        <title>The Genome Sequence of Atopobium minutum 10063974.</title>
        <authorList>
            <consortium name="The Broad Institute Genome Sequencing Platform"/>
            <person name="Earl A."/>
            <person name="Ward D."/>
            <person name="Feldgarden M."/>
            <person name="Gevers D."/>
            <person name="Lambert T."/>
            <person name="Marvaud J.-C."/>
            <person name="Courvalin P."/>
            <person name="Walker B."/>
            <person name="Young S.K."/>
            <person name="Zeng Q."/>
            <person name="Gargeya S."/>
            <person name="Fitzgerald M."/>
            <person name="Haas B."/>
            <person name="Abouelleil A."/>
            <person name="Alvarado L."/>
            <person name="Arachchi H.M."/>
            <person name="Berlin A.M."/>
            <person name="Chapman S.B."/>
            <person name="Dewar J."/>
            <person name="Goldberg J."/>
            <person name="Griggs A."/>
            <person name="Gujja S."/>
            <person name="Hansen M."/>
            <person name="Howarth C."/>
            <person name="Imamovic A."/>
            <person name="Larimer J."/>
            <person name="McCowan C."/>
            <person name="Murphy C."/>
            <person name="Neiman D."/>
            <person name="Pearson M."/>
            <person name="Priest M."/>
            <person name="Roberts A."/>
            <person name="Saif S."/>
            <person name="Shea T."/>
            <person name="Sisk P."/>
            <person name="Sykes S."/>
            <person name="Wortman J."/>
            <person name="Nusbaum C."/>
            <person name="Birren B."/>
        </authorList>
    </citation>
    <scope>NUCLEOTIDE SEQUENCE [LARGE SCALE GENOMIC DNA]</scope>
    <source>
        <strain evidence="3 4">10063974</strain>
    </source>
</reference>
<accession>N2BVU1</accession>
<gene>
    <name evidence="3" type="ORF">HMPREF1091_00258</name>
</gene>
<dbReference type="HOGENOM" id="CLU_476239_0_0_11"/>
<name>N2BVU1_9ACTN</name>
<organism evidence="3 4">
    <name type="scientific">Atopobium minutum 10063974</name>
    <dbReference type="NCBI Taxonomy" id="997872"/>
    <lineage>
        <taxon>Bacteria</taxon>
        <taxon>Bacillati</taxon>
        <taxon>Actinomycetota</taxon>
        <taxon>Coriobacteriia</taxon>
        <taxon>Coriobacteriales</taxon>
        <taxon>Atopobiaceae</taxon>
        <taxon>Atopobium</taxon>
    </lineage>
</organism>
<dbReference type="PATRIC" id="fig|997872.3.peg.249"/>
<keyword evidence="4" id="KW-1185">Reference proteome</keyword>
<feature type="coiled-coil region" evidence="1">
    <location>
        <begin position="25"/>
        <end position="52"/>
    </location>
</feature>
<feature type="domain" description="Phage head morphogenesis" evidence="2">
    <location>
        <begin position="163"/>
        <end position="280"/>
    </location>
</feature>
<proteinExistence type="predicted"/>
<evidence type="ECO:0000313" key="3">
    <source>
        <dbReference type="EMBL" id="EMZ42700.1"/>
    </source>
</evidence>
<dbReference type="Proteomes" id="UP000012651">
    <property type="component" value="Unassembled WGS sequence"/>
</dbReference>
<dbReference type="EMBL" id="AGXC01000001">
    <property type="protein sequence ID" value="EMZ42700.1"/>
    <property type="molecule type" value="Genomic_DNA"/>
</dbReference>
<dbReference type="NCBIfam" id="TIGR01641">
    <property type="entry name" value="phageSPP1_gp7"/>
    <property type="match status" value="1"/>
</dbReference>
<sequence length="572" mass="63476">MSDVVHEAADKEITHLARLMAKEFKAAHEDMAKRLEKKLAAYERELFQWQKDLKAGKCTEKEFKAWKNARCADLGQTQGLVELLARDLVAADQRATEHIRGALPAVYTENYNFGSYQAHQGKITPTFALYDEGTVANLLDEDKQLLPAPKVNIPKDMSWNASHVRSALTQSFLTGESIPDMAKRLRGVADMNARSAIRIARTAITGTENRARVDSYVAANDMGINCEKQWMASLDGRTRDSHRVLDGQHVKPDAVFDNGCRFPGDPQAPVGEVYNCRCTLVAYIPGHNTMKDRSEATVGSLSYAEWKAGVREQQPESASGRSLEKFLKLPSVQKRVKASGMSKKKLTDAMRQEMRSQGYQDLRAFKTLPKSRQQGVISKAVERGITNKKNANKAAKADFTRINSPKYLKRFNGLTESKKVNEMIAKECKAMVIHRSGTNSEDLVLVSKKTGKIEAYSNSISKANETVYTDEILEAINSSAPGTLISAHNHPTNIPPTGSDFSAQTAYGYAGGVVALHNGDVYYYEQVGIGVTGWYYDKKINELVAAGMSDYNAAIEVMTQLQNEGRIKWMKL</sequence>
<dbReference type="RefSeq" id="WP_002563033.1">
    <property type="nucleotide sequence ID" value="NZ_KB822533.1"/>
</dbReference>
<evidence type="ECO:0000256" key="1">
    <source>
        <dbReference type="SAM" id="Coils"/>
    </source>
</evidence>
<dbReference type="Pfam" id="PF04233">
    <property type="entry name" value="Phage_Mu_F"/>
    <property type="match status" value="1"/>
</dbReference>
<dbReference type="InterPro" id="IPR006528">
    <property type="entry name" value="Phage_head_morphogenesis_dom"/>
</dbReference>
<comment type="caution">
    <text evidence="3">The sequence shown here is derived from an EMBL/GenBank/DDBJ whole genome shotgun (WGS) entry which is preliminary data.</text>
</comment>
<dbReference type="AlphaFoldDB" id="N2BVU1"/>
<keyword evidence="1" id="KW-0175">Coiled coil</keyword>
<protein>
    <recommendedName>
        <fullName evidence="2">Phage head morphogenesis domain-containing protein</fullName>
    </recommendedName>
</protein>
<dbReference type="OrthoDB" id="3192923at2"/>
<evidence type="ECO:0000259" key="2">
    <source>
        <dbReference type="Pfam" id="PF04233"/>
    </source>
</evidence>
<evidence type="ECO:0000313" key="4">
    <source>
        <dbReference type="Proteomes" id="UP000012651"/>
    </source>
</evidence>